<dbReference type="PANTHER" id="PTHR42912">
    <property type="entry name" value="METHYLTRANSFERASE"/>
    <property type="match status" value="1"/>
</dbReference>
<keyword evidence="2" id="KW-0489">Methyltransferase</keyword>
<reference evidence="2" key="1">
    <citation type="submission" date="2023-03" db="EMBL/GenBank/DDBJ databases">
        <title>Stygiobacter electus gen. nov., sp. nov., facultatively anaerobic thermotolerant bacterium of the class Ignavibacteria from a well of Yessentuki mineral water deposit.</title>
        <authorList>
            <person name="Podosokorskaya O.A."/>
            <person name="Elcheninov A.G."/>
            <person name="Petrova N.F."/>
            <person name="Zavarzina D.G."/>
            <person name="Kublanov I.V."/>
            <person name="Merkel A.Y."/>
        </authorList>
    </citation>
    <scope>NUCLEOTIDE SEQUENCE</scope>
    <source>
        <strain evidence="2">09-Me</strain>
    </source>
</reference>
<keyword evidence="3" id="KW-1185">Reference proteome</keyword>
<dbReference type="InterPro" id="IPR050508">
    <property type="entry name" value="Methyltransf_Superfamily"/>
</dbReference>
<dbReference type="GO" id="GO:0032259">
    <property type="term" value="P:methylation"/>
    <property type="evidence" value="ECO:0007669"/>
    <property type="project" value="UniProtKB-KW"/>
</dbReference>
<evidence type="ECO:0000313" key="3">
    <source>
        <dbReference type="Proteomes" id="UP001221302"/>
    </source>
</evidence>
<organism evidence="2 3">
    <name type="scientific">Stygiobacter electus</name>
    <dbReference type="NCBI Taxonomy" id="3032292"/>
    <lineage>
        <taxon>Bacteria</taxon>
        <taxon>Pseudomonadati</taxon>
        <taxon>Ignavibacteriota</taxon>
        <taxon>Ignavibacteria</taxon>
        <taxon>Ignavibacteriales</taxon>
        <taxon>Melioribacteraceae</taxon>
        <taxon>Stygiobacter</taxon>
    </lineage>
</organism>
<dbReference type="Gene3D" id="3.40.50.150">
    <property type="entry name" value="Vaccinia Virus protein VP39"/>
    <property type="match status" value="1"/>
</dbReference>
<evidence type="ECO:0000259" key="1">
    <source>
        <dbReference type="Pfam" id="PF13649"/>
    </source>
</evidence>
<accession>A0AAE3NZA4</accession>
<dbReference type="GO" id="GO:0008168">
    <property type="term" value="F:methyltransferase activity"/>
    <property type="evidence" value="ECO:0007669"/>
    <property type="project" value="UniProtKB-KW"/>
</dbReference>
<protein>
    <submittedName>
        <fullName evidence="2">Methyltransferase domain-containing protein</fullName>
    </submittedName>
</protein>
<dbReference type="Pfam" id="PF13649">
    <property type="entry name" value="Methyltransf_25"/>
    <property type="match status" value="1"/>
</dbReference>
<comment type="caution">
    <text evidence="2">The sequence shown here is derived from an EMBL/GenBank/DDBJ whole genome shotgun (WGS) entry which is preliminary data.</text>
</comment>
<dbReference type="PANTHER" id="PTHR42912:SF93">
    <property type="entry name" value="N6-ADENOSINE-METHYLTRANSFERASE TMT1A"/>
    <property type="match status" value="1"/>
</dbReference>
<gene>
    <name evidence="2" type="ORF">P0M35_04300</name>
</gene>
<dbReference type="RefSeq" id="WP_321535127.1">
    <property type="nucleotide sequence ID" value="NZ_JARGDL010000004.1"/>
</dbReference>
<proteinExistence type="predicted"/>
<dbReference type="Proteomes" id="UP001221302">
    <property type="component" value="Unassembled WGS sequence"/>
</dbReference>
<feature type="domain" description="Methyltransferase" evidence="1">
    <location>
        <begin position="67"/>
        <end position="165"/>
    </location>
</feature>
<name>A0AAE3NZA4_9BACT</name>
<keyword evidence="2" id="KW-0808">Transferase</keyword>
<dbReference type="InterPro" id="IPR041698">
    <property type="entry name" value="Methyltransf_25"/>
</dbReference>
<dbReference type="SUPFAM" id="SSF53335">
    <property type="entry name" value="S-adenosyl-L-methionine-dependent methyltransferases"/>
    <property type="match status" value="1"/>
</dbReference>
<sequence length="242" mass="27632">MKEEILISRRLIPMQEKHSNTNKEIFNQQQDHWKDAFFQKADMFGDEPSEPAGKAAEFFKKEGKTKILELGAGQGRDTIFFARSGLQITALDYSQSGLDAITKKAQSLRLANSITALQHDIRQPIPFEDESFDGCYSHMLYCMALTTSELEFLSQEVRRVLRPNGINIYTVRQTGDAHYGTGIHRGEDMYEVGGFIVHFFSKEKVEHLANGYQIMSVDEFEEGGLPRKLFRVTLKKQLGEKQ</sequence>
<evidence type="ECO:0000313" key="2">
    <source>
        <dbReference type="EMBL" id="MDF1611360.1"/>
    </source>
</evidence>
<dbReference type="AlphaFoldDB" id="A0AAE3NZA4"/>
<dbReference type="EMBL" id="JARGDL010000004">
    <property type="protein sequence ID" value="MDF1611360.1"/>
    <property type="molecule type" value="Genomic_DNA"/>
</dbReference>
<dbReference type="CDD" id="cd02440">
    <property type="entry name" value="AdoMet_MTases"/>
    <property type="match status" value="1"/>
</dbReference>
<dbReference type="InterPro" id="IPR029063">
    <property type="entry name" value="SAM-dependent_MTases_sf"/>
</dbReference>